<dbReference type="InterPro" id="IPR004313">
    <property type="entry name" value="ARD"/>
</dbReference>
<dbReference type="Gene3D" id="2.60.120.10">
    <property type="entry name" value="Jelly Rolls"/>
    <property type="match status" value="1"/>
</dbReference>
<keyword evidence="3" id="KW-0533">Nickel</keyword>
<keyword evidence="6 12" id="KW-0223">Dioxygenase</keyword>
<sequence>MLKFFNSSSIKVCVALILSLVPINLTQAAELYLEDGTVLTNHAEISAKLAPFGSVSYWPMSNDLDIQDVLNQDSLTDIEKKQLLTQLEPFLQEKFKQAGYYYQGLDMVVINPQTPDTEFPKPICHTHSDDELRYNIDGEGIFVFVFPNGSQARLKIEKNDILVITKGTQHWFEVTPKRTIKLVRFYTSKNGWTPIYSCPFLKEKTN</sequence>
<reference evidence="12 13" key="1">
    <citation type="submission" date="2019-01" db="EMBL/GenBank/DDBJ databases">
        <title>Coherence of Microcystis species and biogeography revealed through population genomics.</title>
        <authorList>
            <person name="Perez-Carrascal O.M."/>
            <person name="Terrat Y."/>
            <person name="Giani A."/>
            <person name="Fortin N."/>
            <person name="Tromas N."/>
            <person name="Shapiro B.J."/>
        </authorList>
    </citation>
    <scope>NUCLEOTIDE SEQUENCE [LARGE SCALE GENOMIC DNA]</scope>
    <source>
        <strain evidence="12">Mw_QC_S_20081001_S30D</strain>
    </source>
</reference>
<evidence type="ECO:0000256" key="9">
    <source>
        <dbReference type="ARBA" id="ARBA00023167"/>
    </source>
</evidence>
<dbReference type="AlphaFoldDB" id="A0A552JLP1"/>
<dbReference type="PANTHER" id="PTHR23418:SF0">
    <property type="entry name" value="ACIREDUCTONE DIOXYGENASE"/>
    <property type="match status" value="1"/>
</dbReference>
<dbReference type="InterPro" id="IPR014710">
    <property type="entry name" value="RmlC-like_jellyroll"/>
</dbReference>
<keyword evidence="11" id="KW-0732">Signal</keyword>
<evidence type="ECO:0000256" key="8">
    <source>
        <dbReference type="ARBA" id="ARBA00023004"/>
    </source>
</evidence>
<dbReference type="InterPro" id="IPR011051">
    <property type="entry name" value="RmlC_Cupin_sf"/>
</dbReference>
<evidence type="ECO:0000256" key="4">
    <source>
        <dbReference type="ARBA" id="ARBA00022605"/>
    </source>
</evidence>
<dbReference type="Proteomes" id="UP000320523">
    <property type="component" value="Unassembled WGS sequence"/>
</dbReference>
<dbReference type="CDD" id="cd02232">
    <property type="entry name" value="cupin_ARD"/>
    <property type="match status" value="1"/>
</dbReference>
<keyword evidence="9" id="KW-0486">Methionine biosynthesis</keyword>
<dbReference type="EC" id="1.13.11.54" evidence="10"/>
<keyword evidence="8" id="KW-0408">Iron</keyword>
<dbReference type="Pfam" id="PF03079">
    <property type="entry name" value="ARD"/>
    <property type="match status" value="1"/>
</dbReference>
<keyword evidence="4" id="KW-0028">Amino-acid biosynthesis</keyword>
<dbReference type="GO" id="GO:0009086">
    <property type="term" value="P:methionine biosynthetic process"/>
    <property type="evidence" value="ECO:0007669"/>
    <property type="project" value="UniProtKB-KW"/>
</dbReference>
<dbReference type="SUPFAM" id="SSF51182">
    <property type="entry name" value="RmlC-like cupins"/>
    <property type="match status" value="1"/>
</dbReference>
<evidence type="ECO:0000256" key="2">
    <source>
        <dbReference type="ARBA" id="ARBA00001954"/>
    </source>
</evidence>
<gene>
    <name evidence="12" type="ORF">EWV75_10565</name>
</gene>
<name>A0A552JLP1_9CHRO</name>
<organism evidence="12 13">
    <name type="scientific">Microcystis wesenbergii Mw_QC_S_20081001_S30D</name>
    <dbReference type="NCBI Taxonomy" id="2486245"/>
    <lineage>
        <taxon>Bacteria</taxon>
        <taxon>Bacillati</taxon>
        <taxon>Cyanobacteriota</taxon>
        <taxon>Cyanophyceae</taxon>
        <taxon>Oscillatoriophycideae</taxon>
        <taxon>Chroococcales</taxon>
        <taxon>Microcystaceae</taxon>
        <taxon>Microcystis</taxon>
    </lineage>
</organism>
<evidence type="ECO:0000256" key="3">
    <source>
        <dbReference type="ARBA" id="ARBA00022596"/>
    </source>
</evidence>
<accession>A0A552JLP1</accession>
<evidence type="ECO:0000313" key="13">
    <source>
        <dbReference type="Proteomes" id="UP000320523"/>
    </source>
</evidence>
<dbReference type="GO" id="GO:0010309">
    <property type="term" value="F:acireductone dioxygenase [iron(II)-requiring] activity"/>
    <property type="evidence" value="ECO:0007669"/>
    <property type="project" value="UniProtKB-EC"/>
</dbReference>
<evidence type="ECO:0000256" key="6">
    <source>
        <dbReference type="ARBA" id="ARBA00022964"/>
    </source>
</evidence>
<evidence type="ECO:0000256" key="5">
    <source>
        <dbReference type="ARBA" id="ARBA00022723"/>
    </source>
</evidence>
<evidence type="ECO:0000256" key="1">
    <source>
        <dbReference type="ARBA" id="ARBA00000428"/>
    </source>
</evidence>
<protein>
    <recommendedName>
        <fullName evidence="10">acireductone dioxygenase (Fe(2+)-requiring)</fullName>
        <ecNumber evidence="10">1.13.11.54</ecNumber>
    </recommendedName>
</protein>
<proteinExistence type="predicted"/>
<keyword evidence="5" id="KW-0479">Metal-binding</keyword>
<comment type="catalytic activity">
    <reaction evidence="1">
        <text>1,2-dihydroxy-5-(methylsulfanyl)pent-1-en-3-one + O2 = 4-methylsulfanyl-2-oxobutanoate + formate + 2 H(+)</text>
        <dbReference type="Rhea" id="RHEA:24504"/>
        <dbReference type="ChEBI" id="CHEBI:15378"/>
        <dbReference type="ChEBI" id="CHEBI:15379"/>
        <dbReference type="ChEBI" id="CHEBI:15740"/>
        <dbReference type="ChEBI" id="CHEBI:16723"/>
        <dbReference type="ChEBI" id="CHEBI:49252"/>
        <dbReference type="EC" id="1.13.11.54"/>
    </reaction>
</comment>
<evidence type="ECO:0000313" key="12">
    <source>
        <dbReference type="EMBL" id="TRU96696.1"/>
    </source>
</evidence>
<comment type="cofactor">
    <cofactor evidence="2">
        <name>Fe(2+)</name>
        <dbReference type="ChEBI" id="CHEBI:29033"/>
    </cofactor>
</comment>
<keyword evidence="7" id="KW-0560">Oxidoreductase</keyword>
<dbReference type="GO" id="GO:0046872">
    <property type="term" value="F:metal ion binding"/>
    <property type="evidence" value="ECO:0007669"/>
    <property type="project" value="UniProtKB-KW"/>
</dbReference>
<evidence type="ECO:0000256" key="11">
    <source>
        <dbReference type="SAM" id="SignalP"/>
    </source>
</evidence>
<feature type="chain" id="PRO_5022148607" description="acireductone dioxygenase (Fe(2+)-requiring)" evidence="11">
    <location>
        <begin position="29"/>
        <end position="206"/>
    </location>
</feature>
<comment type="caution">
    <text evidence="12">The sequence shown here is derived from an EMBL/GenBank/DDBJ whole genome shotgun (WGS) entry which is preliminary data.</text>
</comment>
<evidence type="ECO:0000256" key="7">
    <source>
        <dbReference type="ARBA" id="ARBA00023002"/>
    </source>
</evidence>
<dbReference type="EMBL" id="SFAT01000110">
    <property type="protein sequence ID" value="TRU96696.1"/>
    <property type="molecule type" value="Genomic_DNA"/>
</dbReference>
<feature type="signal peptide" evidence="11">
    <location>
        <begin position="1"/>
        <end position="28"/>
    </location>
</feature>
<dbReference type="PANTHER" id="PTHR23418">
    <property type="entry name" value="ACIREDUCTONE DIOXYGENASE"/>
    <property type="match status" value="1"/>
</dbReference>
<evidence type="ECO:0000256" key="10">
    <source>
        <dbReference type="ARBA" id="ARBA00039005"/>
    </source>
</evidence>